<accession>A0A6H5IAB9</accession>
<proteinExistence type="predicted"/>
<sequence length="198" mass="22013">MIGEYFNSRLENMRPLDVSTVVDLEARFEGNLPPNEGHDPEYDHDIERDFRRNERLVLRNNLLRYGDIQIVLPQLPRRPAAERVLRLRNDAPTNATASSVTASASGVVAALPVGDDDQQVRLVQREQNVTAQIASIVNQPQAIIATVTINTEHHRVGGSYKNVRISTIGSTRSAIVKLSGPFNTIVPLKILISKSCRK</sequence>
<organism evidence="1 2">
    <name type="scientific">Trichogramma brassicae</name>
    <dbReference type="NCBI Taxonomy" id="86971"/>
    <lineage>
        <taxon>Eukaryota</taxon>
        <taxon>Metazoa</taxon>
        <taxon>Ecdysozoa</taxon>
        <taxon>Arthropoda</taxon>
        <taxon>Hexapoda</taxon>
        <taxon>Insecta</taxon>
        <taxon>Pterygota</taxon>
        <taxon>Neoptera</taxon>
        <taxon>Endopterygota</taxon>
        <taxon>Hymenoptera</taxon>
        <taxon>Apocrita</taxon>
        <taxon>Proctotrupomorpha</taxon>
        <taxon>Chalcidoidea</taxon>
        <taxon>Trichogrammatidae</taxon>
        <taxon>Trichogramma</taxon>
    </lineage>
</organism>
<name>A0A6H5IAB9_9HYME</name>
<evidence type="ECO:0000313" key="2">
    <source>
        <dbReference type="Proteomes" id="UP000479190"/>
    </source>
</evidence>
<dbReference type="EMBL" id="CADCXV010000740">
    <property type="protein sequence ID" value="CAB0034345.1"/>
    <property type="molecule type" value="Genomic_DNA"/>
</dbReference>
<dbReference type="AlphaFoldDB" id="A0A6H5IAB9"/>
<dbReference type="Proteomes" id="UP000479190">
    <property type="component" value="Unassembled WGS sequence"/>
</dbReference>
<gene>
    <name evidence="1" type="ORF">TBRA_LOCUS6243</name>
</gene>
<protein>
    <submittedName>
        <fullName evidence="1">Uncharacterized protein</fullName>
    </submittedName>
</protein>
<reference evidence="1 2" key="1">
    <citation type="submission" date="2020-02" db="EMBL/GenBank/DDBJ databases">
        <authorList>
            <person name="Ferguson B K."/>
        </authorList>
    </citation>
    <scope>NUCLEOTIDE SEQUENCE [LARGE SCALE GENOMIC DNA]</scope>
</reference>
<keyword evidence="2" id="KW-1185">Reference proteome</keyword>
<evidence type="ECO:0000313" key="1">
    <source>
        <dbReference type="EMBL" id="CAB0034345.1"/>
    </source>
</evidence>